<feature type="region of interest" description="Disordered" evidence="2">
    <location>
        <begin position="1"/>
        <end position="44"/>
    </location>
</feature>
<reference evidence="3" key="1">
    <citation type="submission" date="2021-10" db="EMBL/GenBank/DDBJ databases">
        <title>Streptomyces nigrumlapis sp.nov.,an antimicrobial producing actinobacterium isolated from Black Gobi rocks.</title>
        <authorList>
            <person name="Wen Y."/>
            <person name="Zhang W."/>
            <person name="Liu X.G."/>
        </authorList>
    </citation>
    <scope>NUCLEOTIDE SEQUENCE</scope>
    <source>
        <strain evidence="3">ST13-2-2</strain>
    </source>
</reference>
<feature type="region of interest" description="Disordered" evidence="2">
    <location>
        <begin position="136"/>
        <end position="169"/>
    </location>
</feature>
<evidence type="ECO:0000313" key="3">
    <source>
        <dbReference type="EMBL" id="UQA94924.1"/>
    </source>
</evidence>
<dbReference type="EMBL" id="CP086322">
    <property type="protein sequence ID" value="UQA94924.1"/>
    <property type="molecule type" value="Genomic_DNA"/>
</dbReference>
<accession>A0ABY4MAX8</accession>
<name>A0ABY4MAX8_9ACTN</name>
<organism evidence="3 4">
    <name type="scientific">Streptomyces halobius</name>
    <dbReference type="NCBI Taxonomy" id="2879846"/>
    <lineage>
        <taxon>Bacteria</taxon>
        <taxon>Bacillati</taxon>
        <taxon>Actinomycetota</taxon>
        <taxon>Actinomycetes</taxon>
        <taxon>Kitasatosporales</taxon>
        <taxon>Streptomycetaceae</taxon>
        <taxon>Streptomyces</taxon>
    </lineage>
</organism>
<keyword evidence="4" id="KW-1185">Reference proteome</keyword>
<feature type="compositionally biased region" description="Acidic residues" evidence="2">
    <location>
        <begin position="32"/>
        <end position="44"/>
    </location>
</feature>
<dbReference type="RefSeq" id="WP_248865778.1">
    <property type="nucleotide sequence ID" value="NZ_CP086322.1"/>
</dbReference>
<proteinExistence type="predicted"/>
<evidence type="ECO:0008006" key="5">
    <source>
        <dbReference type="Google" id="ProtNLM"/>
    </source>
</evidence>
<evidence type="ECO:0000313" key="4">
    <source>
        <dbReference type="Proteomes" id="UP000830115"/>
    </source>
</evidence>
<keyword evidence="1" id="KW-0175">Coiled coil</keyword>
<feature type="coiled-coil region" evidence="1">
    <location>
        <begin position="45"/>
        <end position="102"/>
    </location>
</feature>
<protein>
    <recommendedName>
        <fullName evidence="5">Scaffolding protein</fullName>
    </recommendedName>
</protein>
<evidence type="ECO:0000256" key="2">
    <source>
        <dbReference type="SAM" id="MobiDB-lite"/>
    </source>
</evidence>
<evidence type="ECO:0000256" key="1">
    <source>
        <dbReference type="SAM" id="Coils"/>
    </source>
</evidence>
<gene>
    <name evidence="3" type="ORF">K9S39_26465</name>
</gene>
<dbReference type="Proteomes" id="UP000830115">
    <property type="component" value="Chromosome"/>
</dbReference>
<sequence>MAENPTPTPTDSQTEHVPSDDGQEAQVPTETPEAEGQDDGQELDADALRAELKTAREQAARYRVKARETAEALKAAKTPEEYQTVADRAAELETELQRERLARKYSLPDALAARISGADDDAREADAKALAELFRSHGGGVGRGGLDPSATPVSSDPGELAASIPRARR</sequence>